<gene>
    <name evidence="1" type="ORF">H0E87_030912</name>
</gene>
<name>A0A8T2WJ89_POPDE</name>
<organism evidence="1 2">
    <name type="scientific">Populus deltoides</name>
    <name type="common">Eastern poplar</name>
    <name type="synonym">Eastern cottonwood</name>
    <dbReference type="NCBI Taxonomy" id="3696"/>
    <lineage>
        <taxon>Eukaryota</taxon>
        <taxon>Viridiplantae</taxon>
        <taxon>Streptophyta</taxon>
        <taxon>Embryophyta</taxon>
        <taxon>Tracheophyta</taxon>
        <taxon>Spermatophyta</taxon>
        <taxon>Magnoliopsida</taxon>
        <taxon>eudicotyledons</taxon>
        <taxon>Gunneridae</taxon>
        <taxon>Pentapetalae</taxon>
        <taxon>rosids</taxon>
        <taxon>fabids</taxon>
        <taxon>Malpighiales</taxon>
        <taxon>Salicaceae</taxon>
        <taxon>Saliceae</taxon>
        <taxon>Populus</taxon>
    </lineage>
</organism>
<comment type="caution">
    <text evidence="1">The sequence shown here is derived from an EMBL/GenBank/DDBJ whole genome shotgun (WGS) entry which is preliminary data.</text>
</comment>
<keyword evidence="2" id="KW-1185">Reference proteome</keyword>
<dbReference type="AlphaFoldDB" id="A0A8T2WJ89"/>
<protein>
    <submittedName>
        <fullName evidence="1">Uncharacterized protein</fullName>
    </submittedName>
</protein>
<dbReference type="Proteomes" id="UP000807159">
    <property type="component" value="Chromosome 19"/>
</dbReference>
<reference evidence="1" key="1">
    <citation type="journal article" date="2021" name="J. Hered.">
        <title>Genome Assembly of Salicaceae Populus deltoides (Eastern Cottonwood) I-69 Based on Nanopore Sequencing and Hi-C Technologies.</title>
        <authorList>
            <person name="Bai S."/>
            <person name="Wu H."/>
            <person name="Zhang J."/>
            <person name="Pan Z."/>
            <person name="Zhao W."/>
            <person name="Li Z."/>
            <person name="Tong C."/>
        </authorList>
    </citation>
    <scope>NUCLEOTIDE SEQUENCE</scope>
    <source>
        <tissue evidence="1">Leaf</tissue>
    </source>
</reference>
<evidence type="ECO:0000313" key="1">
    <source>
        <dbReference type="EMBL" id="KAH8480830.1"/>
    </source>
</evidence>
<sequence>MGGYEFRGGTGSWGRRTSHDWVEGIQLSWVSCFNRDHNDAAGTENGAAAMTDQWFSVSRMRREGLSFWPWDGSGSGDGG</sequence>
<dbReference type="EMBL" id="JACEGQ020000019">
    <property type="protein sequence ID" value="KAH8480830.1"/>
    <property type="molecule type" value="Genomic_DNA"/>
</dbReference>
<proteinExistence type="predicted"/>
<evidence type="ECO:0000313" key="2">
    <source>
        <dbReference type="Proteomes" id="UP000807159"/>
    </source>
</evidence>
<accession>A0A8T2WJ89</accession>